<evidence type="ECO:0000313" key="2">
    <source>
        <dbReference type="EMBL" id="BAJ99300.1"/>
    </source>
</evidence>
<feature type="transmembrane region" description="Helical" evidence="1">
    <location>
        <begin position="12"/>
        <end position="37"/>
    </location>
</feature>
<reference evidence="2" key="1">
    <citation type="journal article" date="2011" name="Plant Physiol.">
        <title>Comprehensive sequence analysis of 24,783 barley full-length cDNAs derived from 12 clone libraries.</title>
        <authorList>
            <person name="Matsumoto T."/>
            <person name="Tanaka T."/>
            <person name="Sakai H."/>
            <person name="Amano N."/>
            <person name="Kanamori H."/>
            <person name="Kurita K."/>
            <person name="Kikuta A."/>
            <person name="Kamiya K."/>
            <person name="Yamamoto M."/>
            <person name="Ikawa H."/>
            <person name="Fujii N."/>
            <person name="Hori K."/>
            <person name="Itoh T."/>
            <person name="Sato K."/>
        </authorList>
    </citation>
    <scope>NUCLEOTIDE SEQUENCE</scope>
    <source>
        <tissue evidence="2">Shoot and root</tissue>
    </source>
</reference>
<protein>
    <submittedName>
        <fullName evidence="2">Predicted protein</fullName>
    </submittedName>
</protein>
<keyword evidence="1" id="KW-0472">Membrane</keyword>
<accession>F2DW29</accession>
<dbReference type="SUPFAM" id="SSF49503">
    <property type="entry name" value="Cupredoxins"/>
    <property type="match status" value="1"/>
</dbReference>
<proteinExistence type="evidence at transcript level"/>
<keyword evidence="1" id="KW-1133">Transmembrane helix</keyword>
<sequence>MAGGRGGASHAAVVVSAAALAVACCCMGVAGAATYYVGDGGGWSLSSASWPNGKQFRAGDVLGKSQNLAHILRSDGDGGHGRRTHCAEGF</sequence>
<dbReference type="AlphaFoldDB" id="F2DW29"/>
<name>F2DW29_HORVV</name>
<dbReference type="PROSITE" id="PS51257">
    <property type="entry name" value="PROKAR_LIPOPROTEIN"/>
    <property type="match status" value="1"/>
</dbReference>
<evidence type="ECO:0000256" key="1">
    <source>
        <dbReference type="SAM" id="Phobius"/>
    </source>
</evidence>
<dbReference type="InterPro" id="IPR008972">
    <property type="entry name" value="Cupredoxin"/>
</dbReference>
<keyword evidence="1" id="KW-0812">Transmembrane</keyword>
<dbReference type="EMBL" id="AK368097">
    <property type="protein sequence ID" value="BAJ99300.1"/>
    <property type="molecule type" value="mRNA"/>
</dbReference>
<organism evidence="2">
    <name type="scientific">Hordeum vulgare subsp. vulgare</name>
    <name type="common">Domesticated barley</name>
    <dbReference type="NCBI Taxonomy" id="112509"/>
    <lineage>
        <taxon>Eukaryota</taxon>
        <taxon>Viridiplantae</taxon>
        <taxon>Streptophyta</taxon>
        <taxon>Embryophyta</taxon>
        <taxon>Tracheophyta</taxon>
        <taxon>Spermatophyta</taxon>
        <taxon>Magnoliopsida</taxon>
        <taxon>Liliopsida</taxon>
        <taxon>Poales</taxon>
        <taxon>Poaceae</taxon>
        <taxon>BOP clade</taxon>
        <taxon>Pooideae</taxon>
        <taxon>Triticodae</taxon>
        <taxon>Triticeae</taxon>
        <taxon>Hordeinae</taxon>
        <taxon>Hordeum</taxon>
    </lineage>
</organism>